<organism evidence="1">
    <name type="scientific">Anguilla anguilla</name>
    <name type="common">European freshwater eel</name>
    <name type="synonym">Muraena anguilla</name>
    <dbReference type="NCBI Taxonomy" id="7936"/>
    <lineage>
        <taxon>Eukaryota</taxon>
        <taxon>Metazoa</taxon>
        <taxon>Chordata</taxon>
        <taxon>Craniata</taxon>
        <taxon>Vertebrata</taxon>
        <taxon>Euteleostomi</taxon>
        <taxon>Actinopterygii</taxon>
        <taxon>Neopterygii</taxon>
        <taxon>Teleostei</taxon>
        <taxon>Anguilliformes</taxon>
        <taxon>Anguillidae</taxon>
        <taxon>Anguilla</taxon>
    </lineage>
</organism>
<dbReference type="EMBL" id="GBXM01015861">
    <property type="protein sequence ID" value="JAH92716.1"/>
    <property type="molecule type" value="Transcribed_RNA"/>
</dbReference>
<reference evidence="1" key="2">
    <citation type="journal article" date="2015" name="Fish Shellfish Immunol.">
        <title>Early steps in the European eel (Anguilla anguilla)-Vibrio vulnificus interaction in the gills: Role of the RtxA13 toxin.</title>
        <authorList>
            <person name="Callol A."/>
            <person name="Pajuelo D."/>
            <person name="Ebbesson L."/>
            <person name="Teles M."/>
            <person name="MacKenzie S."/>
            <person name="Amaro C."/>
        </authorList>
    </citation>
    <scope>NUCLEOTIDE SEQUENCE</scope>
</reference>
<evidence type="ECO:0000313" key="1">
    <source>
        <dbReference type="EMBL" id="JAH92716.1"/>
    </source>
</evidence>
<proteinExistence type="predicted"/>
<reference evidence="1" key="1">
    <citation type="submission" date="2014-11" db="EMBL/GenBank/DDBJ databases">
        <authorList>
            <person name="Amaro Gonzalez C."/>
        </authorList>
    </citation>
    <scope>NUCLEOTIDE SEQUENCE</scope>
</reference>
<dbReference type="AlphaFoldDB" id="A0A0E9WQY4"/>
<name>A0A0E9WQY4_ANGAN</name>
<sequence length="59" mass="6732">MFFLRIHFRVAINHQVQIMLNIIIDVEQCQTLGPVAHRRVSKVSFQALPGSFTLGVLQL</sequence>
<protein>
    <submittedName>
        <fullName evidence="1">Uncharacterized protein</fullName>
    </submittedName>
</protein>
<accession>A0A0E9WQY4</accession>